<dbReference type="InterPro" id="IPR020013">
    <property type="entry name" value="Flagellar_FlgE/F/G"/>
</dbReference>
<dbReference type="PANTHER" id="PTHR30435">
    <property type="entry name" value="FLAGELLAR PROTEIN"/>
    <property type="match status" value="1"/>
</dbReference>
<accession>A0A068Z4W7</accession>
<dbReference type="STRING" id="138074.SYMBAF_70014"/>
<dbReference type="Pfam" id="PF22692">
    <property type="entry name" value="LlgE_F_G_D1"/>
    <property type="match status" value="1"/>
</dbReference>
<evidence type="ECO:0000256" key="5">
    <source>
        <dbReference type="ARBA" id="ARBA00040228"/>
    </source>
</evidence>
<dbReference type="InterPro" id="IPR037925">
    <property type="entry name" value="FlgE/F/G-like"/>
</dbReference>
<evidence type="ECO:0000259" key="9">
    <source>
        <dbReference type="Pfam" id="PF22692"/>
    </source>
</evidence>
<dbReference type="NCBIfam" id="TIGR03506">
    <property type="entry name" value="FlgEFG_subfam"/>
    <property type="match status" value="1"/>
</dbReference>
<dbReference type="RefSeq" id="WP_040266355.1">
    <property type="nucleotide sequence ID" value="NZ_CAXKXZ010000020.1"/>
</dbReference>
<evidence type="ECO:0000313" key="10">
    <source>
        <dbReference type="EMBL" id="QLH62417.1"/>
    </source>
</evidence>
<organism evidence="10 11">
    <name type="scientific">Serratia symbiotica</name>
    <dbReference type="NCBI Taxonomy" id="138074"/>
    <lineage>
        <taxon>Bacteria</taxon>
        <taxon>Pseudomonadati</taxon>
        <taxon>Pseudomonadota</taxon>
        <taxon>Gammaproteobacteria</taxon>
        <taxon>Enterobacterales</taxon>
        <taxon>Yersiniaceae</taxon>
        <taxon>Serratia</taxon>
    </lineage>
</organism>
<proteinExistence type="inferred from homology"/>
<dbReference type="SUPFAM" id="SSF117143">
    <property type="entry name" value="Flagellar hook protein flgE"/>
    <property type="match status" value="1"/>
</dbReference>
<keyword evidence="3 6" id="KW-0975">Bacterial flagellum</keyword>
<dbReference type="PANTHER" id="PTHR30435:SF18">
    <property type="entry name" value="FLAGELLAR BASAL-BODY ROD PROTEIN FLGF"/>
    <property type="match status" value="1"/>
</dbReference>
<evidence type="ECO:0000256" key="3">
    <source>
        <dbReference type="ARBA" id="ARBA00023143"/>
    </source>
</evidence>
<comment type="subunit">
    <text evidence="4 6">The basal body constitutes a major portion of the flagellar organelle and consists of five rings (E,L,P,S, and M) mounted on a central rod. The rod consists of about 26 subunits of FlgG in the distal portion, and FlgB, FlgC and FlgF are thought to build up the proximal portion of the rod with about 6 subunits each.</text>
</comment>
<feature type="domain" description="Flagellar hook protein FlgE/F/G-like D1" evidence="9">
    <location>
        <begin position="82"/>
        <end position="145"/>
    </location>
</feature>
<comment type="subcellular location">
    <subcellularLocation>
        <location evidence="1 6">Bacterial flagellum basal body</location>
    </subcellularLocation>
</comment>
<dbReference type="GeneID" id="93735869"/>
<gene>
    <name evidence="10" type="ORF">SYMBAF_04975</name>
</gene>
<feature type="domain" description="Flagellar basal-body/hook protein C-terminal" evidence="8">
    <location>
        <begin position="203"/>
        <end position="247"/>
    </location>
</feature>
<evidence type="ECO:0000256" key="4">
    <source>
        <dbReference type="ARBA" id="ARBA00038560"/>
    </source>
</evidence>
<evidence type="ECO:0000256" key="6">
    <source>
        <dbReference type="RuleBase" id="RU362116"/>
    </source>
</evidence>
<reference evidence="10 11" key="1">
    <citation type="journal article" date="2014" name="Genome Announc.">
        <title>Whole-Genome Sequence of Serratia symbiotica Strain CWBI-2.3T, a Free-Living Symbiont of the Black Bean Aphid Aphis fabae.</title>
        <authorList>
            <person name="Foray V."/>
            <person name="Grigorescu A.S."/>
            <person name="Sabri A."/>
            <person name="Haubruge E."/>
            <person name="Lognay G."/>
            <person name="Francis F."/>
            <person name="Fauconnier M.L."/>
            <person name="Hance T."/>
            <person name="Thonart P."/>
        </authorList>
    </citation>
    <scope>NUCLEOTIDE SEQUENCE [LARGE SCALE GENOMIC DNA]</scope>
    <source>
        <strain evidence="10">CWBI-2.3</strain>
    </source>
</reference>
<keyword evidence="10" id="KW-0969">Cilium</keyword>
<evidence type="ECO:0000313" key="11">
    <source>
        <dbReference type="Proteomes" id="UP000042738"/>
    </source>
</evidence>
<evidence type="ECO:0000259" key="7">
    <source>
        <dbReference type="Pfam" id="PF00460"/>
    </source>
</evidence>
<dbReference type="InterPro" id="IPR010930">
    <property type="entry name" value="Flg_bb/hook_C_dom"/>
</dbReference>
<dbReference type="GO" id="GO:0030694">
    <property type="term" value="C:bacterial-type flagellum basal body, rod"/>
    <property type="evidence" value="ECO:0007669"/>
    <property type="project" value="UniProtKB-UniRule"/>
</dbReference>
<dbReference type="EMBL" id="CP050855">
    <property type="protein sequence ID" value="QLH62417.1"/>
    <property type="molecule type" value="Genomic_DNA"/>
</dbReference>
<keyword evidence="10" id="KW-0282">Flagellum</keyword>
<sequence length="251" mass="26749">MDHAIYTAMGAARQTLEQQAVTANNLSNALTPGFRAQLSALRAVPVDGPSLATRTLVTSSTPGADMSQGALNYTSRPLDVALQQDGFLALSLPDGSEAYTRNGNIQVSSTGQLMVQGMLLMGDGGPIEVPPSAEITIAADGTISALNAGDPPNTIAQIGRLKLVKAKEREVMRGDDGLFHLTPETQQQRGNQLPNDPLLRVMPGVLEGSNVKPTETMVEMIANARRFEMQMKIIHSVDENEQRANALLSMS</sequence>
<comment type="similarity">
    <text evidence="2 6">Belongs to the flagella basal body rod proteins family.</text>
</comment>
<evidence type="ECO:0000256" key="1">
    <source>
        <dbReference type="ARBA" id="ARBA00004117"/>
    </source>
</evidence>
<dbReference type="AlphaFoldDB" id="A0A068Z4W7"/>
<dbReference type="InterPro" id="IPR001444">
    <property type="entry name" value="Flag_bb_rod_N"/>
</dbReference>
<dbReference type="NCBIfam" id="NF009280">
    <property type="entry name" value="PRK12640.1"/>
    <property type="match status" value="1"/>
</dbReference>
<dbReference type="Proteomes" id="UP000042738">
    <property type="component" value="Chromosome"/>
</dbReference>
<evidence type="ECO:0000259" key="8">
    <source>
        <dbReference type="Pfam" id="PF06429"/>
    </source>
</evidence>
<evidence type="ECO:0000256" key="2">
    <source>
        <dbReference type="ARBA" id="ARBA00009677"/>
    </source>
</evidence>
<keyword evidence="10" id="KW-0966">Cell projection</keyword>
<dbReference type="InterPro" id="IPR053967">
    <property type="entry name" value="LlgE_F_G-like_D1"/>
</dbReference>
<feature type="domain" description="Flagellar basal body rod protein N-terminal" evidence="7">
    <location>
        <begin position="5"/>
        <end position="35"/>
    </location>
</feature>
<dbReference type="Pfam" id="PF06429">
    <property type="entry name" value="Flg_bbr_C"/>
    <property type="match status" value="1"/>
</dbReference>
<name>A0A068Z4W7_9GAMM</name>
<dbReference type="Pfam" id="PF00460">
    <property type="entry name" value="Flg_bb_rod"/>
    <property type="match status" value="1"/>
</dbReference>
<protein>
    <recommendedName>
        <fullName evidence="5 6">Flagellar basal-body rod protein FlgF</fullName>
    </recommendedName>
</protein>
<dbReference type="GO" id="GO:0071978">
    <property type="term" value="P:bacterial-type flagellum-dependent swarming motility"/>
    <property type="evidence" value="ECO:0007669"/>
    <property type="project" value="TreeGrafter"/>
</dbReference>